<proteinExistence type="predicted"/>
<evidence type="ECO:0000313" key="1">
    <source>
        <dbReference type="EMBL" id="MBA4661856.1"/>
    </source>
</evidence>
<accession>A0A7C9A9P6</accession>
<sequence>MPKRRCPTTMNKEMVRIPSSSRHIEHLLCPSKFLLLSASSVWDFSFSSRPSKEANFHQRFRLPNDLNRKIRTIPTGIKLLTEALNSKCAFRHIWPDNIINALK</sequence>
<dbReference type="EMBL" id="GISG01213955">
    <property type="protein sequence ID" value="MBA4661856.1"/>
    <property type="molecule type" value="Transcribed_RNA"/>
</dbReference>
<reference evidence="1" key="1">
    <citation type="journal article" date="2013" name="J. Plant Res.">
        <title>Effect of fungi and light on seed germination of three Opuntia species from semiarid lands of central Mexico.</title>
        <authorList>
            <person name="Delgado-Sanchez P."/>
            <person name="Jimenez-Bremont J.F."/>
            <person name="Guerrero-Gonzalez Mde L."/>
            <person name="Flores J."/>
        </authorList>
    </citation>
    <scope>NUCLEOTIDE SEQUENCE</scope>
    <source>
        <tissue evidence="1">Cladode</tissue>
    </source>
</reference>
<reference evidence="1" key="2">
    <citation type="submission" date="2020-07" db="EMBL/GenBank/DDBJ databases">
        <authorList>
            <person name="Vera ALvarez R."/>
            <person name="Arias-Moreno D.M."/>
            <person name="Jimenez-Jacinto V."/>
            <person name="Jimenez-Bremont J.F."/>
            <person name="Swaminathan K."/>
            <person name="Moose S.P."/>
            <person name="Guerrero-Gonzalez M.L."/>
            <person name="Marino-Ramirez L."/>
            <person name="Landsman D."/>
            <person name="Rodriguez-Kessler M."/>
            <person name="Delgado-Sanchez P."/>
        </authorList>
    </citation>
    <scope>NUCLEOTIDE SEQUENCE</scope>
    <source>
        <tissue evidence="1">Cladode</tissue>
    </source>
</reference>
<organism evidence="1">
    <name type="scientific">Opuntia streptacantha</name>
    <name type="common">Prickly pear cactus</name>
    <name type="synonym">Opuntia cardona</name>
    <dbReference type="NCBI Taxonomy" id="393608"/>
    <lineage>
        <taxon>Eukaryota</taxon>
        <taxon>Viridiplantae</taxon>
        <taxon>Streptophyta</taxon>
        <taxon>Embryophyta</taxon>
        <taxon>Tracheophyta</taxon>
        <taxon>Spermatophyta</taxon>
        <taxon>Magnoliopsida</taxon>
        <taxon>eudicotyledons</taxon>
        <taxon>Gunneridae</taxon>
        <taxon>Pentapetalae</taxon>
        <taxon>Caryophyllales</taxon>
        <taxon>Cactineae</taxon>
        <taxon>Cactaceae</taxon>
        <taxon>Opuntioideae</taxon>
        <taxon>Opuntia</taxon>
    </lineage>
</organism>
<dbReference type="EMBL" id="GISG01213953">
    <property type="protein sequence ID" value="MBA4661855.1"/>
    <property type="molecule type" value="Transcribed_RNA"/>
</dbReference>
<name>A0A7C9A9P6_OPUST</name>
<protein>
    <submittedName>
        <fullName evidence="1">Uncharacterized protein</fullName>
    </submittedName>
</protein>
<dbReference type="AlphaFoldDB" id="A0A7C9A9P6"/>